<evidence type="ECO:0000256" key="1">
    <source>
        <dbReference type="SAM" id="MobiDB-lite"/>
    </source>
</evidence>
<organism evidence="3 4">
    <name type="scientific">Pseudoxanthomonas sacheonensis</name>
    <dbReference type="NCBI Taxonomy" id="443615"/>
    <lineage>
        <taxon>Bacteria</taxon>
        <taxon>Pseudomonadati</taxon>
        <taxon>Pseudomonadota</taxon>
        <taxon>Gammaproteobacteria</taxon>
        <taxon>Lysobacterales</taxon>
        <taxon>Lysobacteraceae</taxon>
        <taxon>Pseudoxanthomonas</taxon>
    </lineage>
</organism>
<sequence>MNETREDDQDSGKPEADLGEAIRDVGTAAREGLKEAGGAAKAFRALLAADVSLARSAFGRAMALTGVAIVFGASCWLLLMATLIVFLSRQLGLPWAVSLLICALLSGAVTLWAAWRADYYFDHTRMQATRRQLARLGIGELADVAPDPGSSESARDTVNQRTPERNADGNRITPP</sequence>
<keyword evidence="4" id="KW-1185">Reference proteome</keyword>
<accession>A0ABU1RR22</accession>
<keyword evidence="2" id="KW-1133">Transmembrane helix</keyword>
<protein>
    <recommendedName>
        <fullName evidence="5">Phage holin family protein</fullName>
    </recommendedName>
</protein>
<dbReference type="EMBL" id="JAVDTT010000002">
    <property type="protein sequence ID" value="MDR6841225.1"/>
    <property type="molecule type" value="Genomic_DNA"/>
</dbReference>
<feature type="transmembrane region" description="Helical" evidence="2">
    <location>
        <begin position="93"/>
        <end position="115"/>
    </location>
</feature>
<dbReference type="Proteomes" id="UP001254759">
    <property type="component" value="Unassembled WGS sequence"/>
</dbReference>
<evidence type="ECO:0008006" key="5">
    <source>
        <dbReference type="Google" id="ProtNLM"/>
    </source>
</evidence>
<evidence type="ECO:0000256" key="2">
    <source>
        <dbReference type="SAM" id="Phobius"/>
    </source>
</evidence>
<reference evidence="3 4" key="1">
    <citation type="submission" date="2023-07" db="EMBL/GenBank/DDBJ databases">
        <title>Sorghum-associated microbial communities from plants grown in Nebraska, USA.</title>
        <authorList>
            <person name="Schachtman D."/>
        </authorList>
    </citation>
    <scope>NUCLEOTIDE SEQUENCE [LARGE SCALE GENOMIC DNA]</scope>
    <source>
        <strain evidence="3 4">BE107</strain>
    </source>
</reference>
<proteinExistence type="predicted"/>
<feature type="transmembrane region" description="Helical" evidence="2">
    <location>
        <begin position="61"/>
        <end position="87"/>
    </location>
</feature>
<feature type="compositionally biased region" description="Basic and acidic residues" evidence="1">
    <location>
        <begin position="10"/>
        <end position="20"/>
    </location>
</feature>
<keyword evidence="2" id="KW-0812">Transmembrane</keyword>
<gene>
    <name evidence="3" type="ORF">J2W94_001510</name>
</gene>
<name>A0ABU1RR22_9GAMM</name>
<evidence type="ECO:0000313" key="3">
    <source>
        <dbReference type="EMBL" id="MDR6841225.1"/>
    </source>
</evidence>
<feature type="region of interest" description="Disordered" evidence="1">
    <location>
        <begin position="1"/>
        <end position="20"/>
    </location>
</feature>
<keyword evidence="2" id="KW-0472">Membrane</keyword>
<comment type="caution">
    <text evidence="3">The sequence shown here is derived from an EMBL/GenBank/DDBJ whole genome shotgun (WGS) entry which is preliminary data.</text>
</comment>
<feature type="region of interest" description="Disordered" evidence="1">
    <location>
        <begin position="144"/>
        <end position="175"/>
    </location>
</feature>
<feature type="compositionally biased region" description="Polar residues" evidence="1">
    <location>
        <begin position="150"/>
        <end position="161"/>
    </location>
</feature>
<evidence type="ECO:0000313" key="4">
    <source>
        <dbReference type="Proteomes" id="UP001254759"/>
    </source>
</evidence>
<dbReference type="RefSeq" id="WP_310091827.1">
    <property type="nucleotide sequence ID" value="NZ_JAVDTT010000002.1"/>
</dbReference>